<accession>A0A067JT06</accession>
<dbReference type="Proteomes" id="UP000027138">
    <property type="component" value="Unassembled WGS sequence"/>
</dbReference>
<evidence type="ECO:0000313" key="1">
    <source>
        <dbReference type="EMBL" id="KDP27091.1"/>
    </source>
</evidence>
<keyword evidence="2" id="KW-1185">Reference proteome</keyword>
<dbReference type="AlphaFoldDB" id="A0A067JT06"/>
<proteinExistence type="predicted"/>
<gene>
    <name evidence="1" type="ORF">JCGZ_20315</name>
</gene>
<dbReference type="EMBL" id="KK914870">
    <property type="protein sequence ID" value="KDP27091.1"/>
    <property type="molecule type" value="Genomic_DNA"/>
</dbReference>
<name>A0A067JT06_JATCU</name>
<protein>
    <submittedName>
        <fullName evidence="1">Uncharacterized protein</fullName>
    </submittedName>
</protein>
<evidence type="ECO:0000313" key="2">
    <source>
        <dbReference type="Proteomes" id="UP000027138"/>
    </source>
</evidence>
<organism evidence="1 2">
    <name type="scientific">Jatropha curcas</name>
    <name type="common">Barbados nut</name>
    <dbReference type="NCBI Taxonomy" id="180498"/>
    <lineage>
        <taxon>Eukaryota</taxon>
        <taxon>Viridiplantae</taxon>
        <taxon>Streptophyta</taxon>
        <taxon>Embryophyta</taxon>
        <taxon>Tracheophyta</taxon>
        <taxon>Spermatophyta</taxon>
        <taxon>Magnoliopsida</taxon>
        <taxon>eudicotyledons</taxon>
        <taxon>Gunneridae</taxon>
        <taxon>Pentapetalae</taxon>
        <taxon>rosids</taxon>
        <taxon>fabids</taxon>
        <taxon>Malpighiales</taxon>
        <taxon>Euphorbiaceae</taxon>
        <taxon>Crotonoideae</taxon>
        <taxon>Jatropheae</taxon>
        <taxon>Jatropha</taxon>
    </lineage>
</organism>
<sequence>MVHFGNSTSMCGSDTSAIFIYAPHRGQKHQIAWITLNDDVLRSCSGLVPQSMMLSCEVHQGKADVFRADQTEPRGCPFKTDWSRQSRSNRAEWVAR</sequence>
<reference evidence="1 2" key="1">
    <citation type="journal article" date="2014" name="PLoS ONE">
        <title>Global Analysis of Gene Expression Profiles in Physic Nut (Jatropha curcas L.) Seedlings Exposed to Salt Stress.</title>
        <authorList>
            <person name="Zhang L."/>
            <person name="Zhang C."/>
            <person name="Wu P."/>
            <person name="Chen Y."/>
            <person name="Li M."/>
            <person name="Jiang H."/>
            <person name="Wu G."/>
        </authorList>
    </citation>
    <scope>NUCLEOTIDE SEQUENCE [LARGE SCALE GENOMIC DNA]</scope>
    <source>
        <strain evidence="2">cv. GZQX0401</strain>
        <tissue evidence="1">Young leaves</tissue>
    </source>
</reference>